<keyword evidence="2" id="KW-1185">Reference proteome</keyword>
<name>A0ABV7YQC6_9BACT</name>
<evidence type="ECO:0000313" key="2">
    <source>
        <dbReference type="Proteomes" id="UP001595616"/>
    </source>
</evidence>
<dbReference type="EMBL" id="JBHRYQ010000001">
    <property type="protein sequence ID" value="MFC3809354.1"/>
    <property type="molecule type" value="Genomic_DNA"/>
</dbReference>
<accession>A0ABV7YQC6</accession>
<reference evidence="2" key="1">
    <citation type="journal article" date="2019" name="Int. J. Syst. Evol. Microbiol.">
        <title>The Global Catalogue of Microorganisms (GCM) 10K type strain sequencing project: providing services to taxonomists for standard genome sequencing and annotation.</title>
        <authorList>
            <consortium name="The Broad Institute Genomics Platform"/>
            <consortium name="The Broad Institute Genome Sequencing Center for Infectious Disease"/>
            <person name="Wu L."/>
            <person name="Ma J."/>
        </authorList>
    </citation>
    <scope>NUCLEOTIDE SEQUENCE [LARGE SCALE GENOMIC DNA]</scope>
    <source>
        <strain evidence="2">CECT 7956</strain>
    </source>
</reference>
<dbReference type="Proteomes" id="UP001595616">
    <property type="component" value="Unassembled WGS sequence"/>
</dbReference>
<sequence length="174" mass="20058">MGFFNFFKKNKIASNKIQNNQHSLEKETLDDAQQEFIDNSISNAERIVRAFNDNNNGAFDYSEESLATLDELLDNIIDFGEQMDDSMKNDLIAQAGSYIFEVARRNFGGKYFWLEHLNQPILVTGLPNFEISIVAFDKVKMRLENGIEDNIPYFFKGYSERVRNAKFGDKAMIV</sequence>
<protein>
    <submittedName>
        <fullName evidence="1">Uncharacterized protein</fullName>
    </submittedName>
</protein>
<comment type="caution">
    <text evidence="1">The sequence shown here is derived from an EMBL/GenBank/DDBJ whole genome shotgun (WGS) entry which is preliminary data.</text>
</comment>
<proteinExistence type="predicted"/>
<evidence type="ECO:0000313" key="1">
    <source>
        <dbReference type="EMBL" id="MFC3809354.1"/>
    </source>
</evidence>
<organism evidence="1 2">
    <name type="scientific">Lacihabitans lacunae</name>
    <dbReference type="NCBI Taxonomy" id="1028214"/>
    <lineage>
        <taxon>Bacteria</taxon>
        <taxon>Pseudomonadati</taxon>
        <taxon>Bacteroidota</taxon>
        <taxon>Cytophagia</taxon>
        <taxon>Cytophagales</taxon>
        <taxon>Leadbetterellaceae</taxon>
        <taxon>Lacihabitans</taxon>
    </lineage>
</organism>
<dbReference type="RefSeq" id="WP_379834299.1">
    <property type="nucleotide sequence ID" value="NZ_JBHRYQ010000001.1"/>
</dbReference>
<gene>
    <name evidence="1" type="ORF">ACFOOI_01690</name>
</gene>